<gene>
    <name evidence="1" type="ORF">UABAM_01794</name>
</gene>
<dbReference type="EMBL" id="AP019860">
    <property type="protein sequence ID" value="BBM83442.1"/>
    <property type="molecule type" value="Genomic_DNA"/>
</dbReference>
<dbReference type="AlphaFoldDB" id="A0A5S9F3R4"/>
<name>A0A5S9F3R4_UABAM</name>
<organism evidence="1 2">
    <name type="scientific">Uabimicrobium amorphum</name>
    <dbReference type="NCBI Taxonomy" id="2596890"/>
    <lineage>
        <taxon>Bacteria</taxon>
        <taxon>Pseudomonadati</taxon>
        <taxon>Planctomycetota</taxon>
        <taxon>Candidatus Uabimicrobiia</taxon>
        <taxon>Candidatus Uabimicrobiales</taxon>
        <taxon>Candidatus Uabimicrobiaceae</taxon>
        <taxon>Candidatus Uabimicrobium</taxon>
    </lineage>
</organism>
<reference evidence="1 2" key="1">
    <citation type="submission" date="2019-08" db="EMBL/GenBank/DDBJ databases">
        <title>Complete genome sequence of Candidatus Uab amorphum.</title>
        <authorList>
            <person name="Shiratori T."/>
            <person name="Suzuki S."/>
            <person name="Kakizawa Y."/>
            <person name="Ishida K."/>
        </authorList>
    </citation>
    <scope>NUCLEOTIDE SEQUENCE [LARGE SCALE GENOMIC DNA]</scope>
    <source>
        <strain evidence="1 2">SRT547</strain>
    </source>
</reference>
<accession>A0A5S9F3R4</accession>
<keyword evidence="2" id="KW-1185">Reference proteome</keyword>
<proteinExistence type="predicted"/>
<dbReference type="Proteomes" id="UP000326354">
    <property type="component" value="Chromosome"/>
</dbReference>
<evidence type="ECO:0000313" key="1">
    <source>
        <dbReference type="EMBL" id="BBM83442.1"/>
    </source>
</evidence>
<protein>
    <submittedName>
        <fullName evidence="1">Uncharacterized protein</fullName>
    </submittedName>
</protein>
<dbReference type="KEGG" id="uam:UABAM_01794"/>
<dbReference type="RefSeq" id="WP_151967641.1">
    <property type="nucleotide sequence ID" value="NZ_AP019860.1"/>
</dbReference>
<evidence type="ECO:0000313" key="2">
    <source>
        <dbReference type="Proteomes" id="UP000326354"/>
    </source>
</evidence>
<sequence length="228" mass="26658">MKKYILLYVLFSLIFAESQVIEGWYNIRRQDNNKKIGYVHHRMVIFGDRIEQNEDVYIYRSAYNKYILLVAARETMERDLQMRVKQVIRYREGKKTTTKTVVQGNVVKFFENGKLVHEREKPKKLYGNFGARLVKVMTKFVPKTKGKALVAQNGQVVEVTFEVLAEKSIMAEKQPFHVYPVKFSGEGFVGTTYGSDDGRDIMFEMEDPYLRWLITSKQDALSLTEVEK</sequence>